<keyword evidence="3" id="KW-1133">Transmembrane helix</keyword>
<dbReference type="GO" id="GO:0043709">
    <property type="term" value="P:cell adhesion involved in single-species biofilm formation"/>
    <property type="evidence" value="ECO:0007669"/>
    <property type="project" value="TreeGrafter"/>
</dbReference>
<proteinExistence type="predicted"/>
<dbReference type="FunFam" id="3.30.70.270:FF:000001">
    <property type="entry name" value="Diguanylate cyclase domain protein"/>
    <property type="match status" value="1"/>
</dbReference>
<feature type="domain" description="GGDEF" evidence="4">
    <location>
        <begin position="326"/>
        <end position="462"/>
    </location>
</feature>
<name>A0A2S9JQ25_9HYPH</name>
<evidence type="ECO:0000313" key="5">
    <source>
        <dbReference type="EMBL" id="PRD55285.1"/>
    </source>
</evidence>
<dbReference type="Proteomes" id="UP000238563">
    <property type="component" value="Unassembled WGS sequence"/>
</dbReference>
<gene>
    <name evidence="5" type="ORF">C5750_08960</name>
</gene>
<accession>A0A2S9JQ25</accession>
<keyword evidence="6" id="KW-1185">Reference proteome</keyword>
<dbReference type="GO" id="GO:0005886">
    <property type="term" value="C:plasma membrane"/>
    <property type="evidence" value="ECO:0007669"/>
    <property type="project" value="TreeGrafter"/>
</dbReference>
<evidence type="ECO:0000256" key="2">
    <source>
        <dbReference type="ARBA" id="ARBA00034247"/>
    </source>
</evidence>
<dbReference type="GO" id="GO:0052621">
    <property type="term" value="F:diguanylate cyclase activity"/>
    <property type="evidence" value="ECO:0007669"/>
    <property type="project" value="UniProtKB-EC"/>
</dbReference>
<dbReference type="EC" id="2.7.7.65" evidence="1"/>
<dbReference type="AlphaFoldDB" id="A0A2S9JQ25"/>
<dbReference type="GO" id="GO:1902201">
    <property type="term" value="P:negative regulation of bacterial-type flagellum-dependent cell motility"/>
    <property type="evidence" value="ECO:0007669"/>
    <property type="project" value="TreeGrafter"/>
</dbReference>
<evidence type="ECO:0000313" key="6">
    <source>
        <dbReference type="Proteomes" id="UP000238563"/>
    </source>
</evidence>
<sequence length="471" mass="51715">MTGSTTTTFPSASIRPLPDMRHPFQGMQISMRAAGQLLIALVLVYAVAAAGYSFFLLQRIESNADYAQENQLPLVLAQNRNALKIERLASLVRSAYLARDRELERQVQLQTHVLARSFTLDNNAQLADKVLEVAEQVKRIIAKREQIRRSETLAQTKTEGISAAQLDKQALEAYQSAMHLTDSLTQDLTTDAAALAYAMSGDIQKTARMIQLAWIVILILPVAIAIGALFVVARHIIAPIHTAINYLGSIDRQEAGDVKFRHPLFRELSTIFDAIQAYGRVSRDLLKTNTILHTLSEEDGLTRLANRRSFERKLAEAFNTSVERGDDLAIVMADLDHFKSINDRYGHQAGDACLKAAAGVLSSVCSDRTCHIARYGGEEFALVLPACSLEEAFFVAEGIRTSISGLRIDTPQNEIIRMTASLGVASMRSGVFNSSDQILENADKALYRAKHSGRNNVKATAGHDIAVPIVA</sequence>
<keyword evidence="3" id="KW-0472">Membrane</keyword>
<dbReference type="PANTHER" id="PTHR45138:SF9">
    <property type="entry name" value="DIGUANYLATE CYCLASE DGCM-RELATED"/>
    <property type="match status" value="1"/>
</dbReference>
<organism evidence="5 6">
    <name type="scientific">Phyllobacterium myrsinacearum</name>
    <dbReference type="NCBI Taxonomy" id="28101"/>
    <lineage>
        <taxon>Bacteria</taxon>
        <taxon>Pseudomonadati</taxon>
        <taxon>Pseudomonadota</taxon>
        <taxon>Alphaproteobacteria</taxon>
        <taxon>Hyphomicrobiales</taxon>
        <taxon>Phyllobacteriaceae</taxon>
        <taxon>Phyllobacterium</taxon>
    </lineage>
</organism>
<feature type="transmembrane region" description="Helical" evidence="3">
    <location>
        <begin position="37"/>
        <end position="57"/>
    </location>
</feature>
<dbReference type="Gene3D" id="3.30.70.270">
    <property type="match status" value="1"/>
</dbReference>
<dbReference type="PANTHER" id="PTHR45138">
    <property type="entry name" value="REGULATORY COMPONENTS OF SENSORY TRANSDUCTION SYSTEM"/>
    <property type="match status" value="1"/>
</dbReference>
<feature type="transmembrane region" description="Helical" evidence="3">
    <location>
        <begin position="212"/>
        <end position="233"/>
    </location>
</feature>
<dbReference type="Pfam" id="PF00990">
    <property type="entry name" value="GGDEF"/>
    <property type="match status" value="1"/>
</dbReference>
<protein>
    <recommendedName>
        <fullName evidence="1">diguanylate cyclase</fullName>
        <ecNumber evidence="1">2.7.7.65</ecNumber>
    </recommendedName>
</protein>
<dbReference type="EMBL" id="PVBT01000002">
    <property type="protein sequence ID" value="PRD55285.1"/>
    <property type="molecule type" value="Genomic_DNA"/>
</dbReference>
<dbReference type="NCBIfam" id="TIGR00254">
    <property type="entry name" value="GGDEF"/>
    <property type="match status" value="1"/>
</dbReference>
<dbReference type="SUPFAM" id="SSF55073">
    <property type="entry name" value="Nucleotide cyclase"/>
    <property type="match status" value="1"/>
</dbReference>
<dbReference type="CDD" id="cd01949">
    <property type="entry name" value="GGDEF"/>
    <property type="match status" value="1"/>
</dbReference>
<dbReference type="OrthoDB" id="9812260at2"/>
<evidence type="ECO:0000256" key="3">
    <source>
        <dbReference type="SAM" id="Phobius"/>
    </source>
</evidence>
<dbReference type="InterPro" id="IPR050469">
    <property type="entry name" value="Diguanylate_Cyclase"/>
</dbReference>
<dbReference type="SMART" id="SM00267">
    <property type="entry name" value="GGDEF"/>
    <property type="match status" value="1"/>
</dbReference>
<reference evidence="5 6" key="1">
    <citation type="submission" date="2018-02" db="EMBL/GenBank/DDBJ databases">
        <title>The draft genome of Phyllobacterium myrsinacearum DSM5892.</title>
        <authorList>
            <person name="Li L."/>
            <person name="Liu L."/>
            <person name="Zhang X."/>
            <person name="Wang T."/>
        </authorList>
    </citation>
    <scope>NUCLEOTIDE SEQUENCE [LARGE SCALE GENOMIC DNA]</scope>
    <source>
        <strain evidence="5 6">DSM 5892</strain>
    </source>
</reference>
<keyword evidence="3" id="KW-0812">Transmembrane</keyword>
<dbReference type="InterPro" id="IPR000160">
    <property type="entry name" value="GGDEF_dom"/>
</dbReference>
<dbReference type="InterPro" id="IPR043128">
    <property type="entry name" value="Rev_trsase/Diguanyl_cyclase"/>
</dbReference>
<comment type="catalytic activity">
    <reaction evidence="2">
        <text>2 GTP = 3',3'-c-di-GMP + 2 diphosphate</text>
        <dbReference type="Rhea" id="RHEA:24898"/>
        <dbReference type="ChEBI" id="CHEBI:33019"/>
        <dbReference type="ChEBI" id="CHEBI:37565"/>
        <dbReference type="ChEBI" id="CHEBI:58805"/>
        <dbReference type="EC" id="2.7.7.65"/>
    </reaction>
</comment>
<dbReference type="PROSITE" id="PS50887">
    <property type="entry name" value="GGDEF"/>
    <property type="match status" value="1"/>
</dbReference>
<comment type="caution">
    <text evidence="5">The sequence shown here is derived from an EMBL/GenBank/DDBJ whole genome shotgun (WGS) entry which is preliminary data.</text>
</comment>
<evidence type="ECO:0000256" key="1">
    <source>
        <dbReference type="ARBA" id="ARBA00012528"/>
    </source>
</evidence>
<dbReference type="InterPro" id="IPR029787">
    <property type="entry name" value="Nucleotide_cyclase"/>
</dbReference>
<evidence type="ECO:0000259" key="4">
    <source>
        <dbReference type="PROSITE" id="PS50887"/>
    </source>
</evidence>